<dbReference type="CDD" id="cd19367">
    <property type="entry name" value="TenA_C_ScTHI20-like"/>
    <property type="match status" value="1"/>
</dbReference>
<protein>
    <recommendedName>
        <fullName evidence="5">Phosphomethylpyrimidine kinase</fullName>
    </recommendedName>
</protein>
<dbReference type="Pfam" id="PF03070">
    <property type="entry name" value="TENA_THI-4"/>
    <property type="match status" value="1"/>
</dbReference>
<dbReference type="InterPro" id="IPR013749">
    <property type="entry name" value="PM/HMP-P_kinase-1"/>
</dbReference>
<gene>
    <name evidence="3" type="ORF">OGAPHI_005997</name>
</gene>
<dbReference type="CDD" id="cd01169">
    <property type="entry name" value="HMPP_kinase"/>
    <property type="match status" value="1"/>
</dbReference>
<keyword evidence="4" id="KW-1185">Reference proteome</keyword>
<dbReference type="RefSeq" id="XP_046058923.1">
    <property type="nucleotide sequence ID" value="XM_046207238.1"/>
</dbReference>
<feature type="domain" description="Pyridoxamine kinase/Phosphomethylpyrimidine kinase" evidence="2">
    <location>
        <begin position="30"/>
        <end position="287"/>
    </location>
</feature>
<accession>A0A9P8T141</accession>
<sequence>MTDFYDLSSQLSSSLEPVATPRVLTIAGSDCSGGAGVEADLKTITAHKCYGLTCISALTAQNSLGVHNVTETPAETVEKVLVALADDQLRLDAIKLGLLTEQTLSVVEPFLAARAGEAAIVLDPVFAAKNGDRLSSVGALKKTVELFKHARVITPNSREVEILLAVLQSSDPSVARVDLFEAEDIYKAARVLGSKLAVDVLVKGGQIPVNGRMVVDLESPRYILNVLYEHKSKKLTVFQSNYVNSPNLHGTGCTLSSAIACHLARGAELATAVKNAVVYTNEAIRHAEVKHNGPLNHVYALAHPAEFNLLQYLISNSKVVPHWNKYVHHEFVEQIHNKTLPLEKFDYFLKQDYVYLKAYHKVHVNLRTITESEELQEYVDGILANIETEMQKHALKLETRFPNIDLETDIVSNQATINYTSYLVDLFEETHDWLQCKTALMPCLIGYNHAAANFAQNGTKFVVADSGHNVHALETARKLQAGKAPLETGNSLEQHYEAWMADYTSPWYLEACKKGEEVLNQYFDAEVEKRSKEPGFDKTKLLQKLAGIFGKVSQLEAEFWDICLAYTE</sequence>
<dbReference type="InterPro" id="IPR004305">
    <property type="entry name" value="Thiaminase-2/PQQC"/>
</dbReference>
<evidence type="ECO:0008006" key="5">
    <source>
        <dbReference type="Google" id="ProtNLM"/>
    </source>
</evidence>
<proteinExistence type="predicted"/>
<dbReference type="InterPro" id="IPR016084">
    <property type="entry name" value="Haem_Oase-like_multi-hlx"/>
</dbReference>
<dbReference type="PANTHER" id="PTHR20858:SF17">
    <property type="entry name" value="HYDROXYMETHYLPYRIMIDINE_PHOSPHOMETHYLPYRIMIDINE KINASE THI20-RELATED"/>
    <property type="match status" value="1"/>
</dbReference>
<evidence type="ECO:0000259" key="1">
    <source>
        <dbReference type="Pfam" id="PF03070"/>
    </source>
</evidence>
<dbReference type="GeneID" id="70237961"/>
<dbReference type="Gene3D" id="3.40.1190.20">
    <property type="match status" value="1"/>
</dbReference>
<dbReference type="PANTHER" id="PTHR20858">
    <property type="entry name" value="PHOSPHOMETHYLPYRIMIDINE KINASE"/>
    <property type="match status" value="1"/>
</dbReference>
<dbReference type="OrthoDB" id="10028886at2759"/>
<evidence type="ECO:0000259" key="2">
    <source>
        <dbReference type="Pfam" id="PF08543"/>
    </source>
</evidence>
<name>A0A9P8T141_9ASCO</name>
<dbReference type="SUPFAM" id="SSF48613">
    <property type="entry name" value="Heme oxygenase-like"/>
    <property type="match status" value="1"/>
</dbReference>
<dbReference type="InterPro" id="IPR004399">
    <property type="entry name" value="HMP/HMP-P_kinase_dom"/>
</dbReference>
<comment type="caution">
    <text evidence="3">The sequence shown here is derived from an EMBL/GenBank/DDBJ whole genome shotgun (WGS) entry which is preliminary data.</text>
</comment>
<dbReference type="GO" id="GO:0008902">
    <property type="term" value="F:hydroxymethylpyrimidine kinase activity"/>
    <property type="evidence" value="ECO:0007669"/>
    <property type="project" value="TreeGrafter"/>
</dbReference>
<dbReference type="Gene3D" id="1.20.910.10">
    <property type="entry name" value="Heme oxygenase-like"/>
    <property type="match status" value="1"/>
</dbReference>
<evidence type="ECO:0000313" key="3">
    <source>
        <dbReference type="EMBL" id="KAH3661819.1"/>
    </source>
</evidence>
<evidence type="ECO:0000313" key="4">
    <source>
        <dbReference type="Proteomes" id="UP000769157"/>
    </source>
</evidence>
<dbReference type="InterPro" id="IPR029056">
    <property type="entry name" value="Ribokinase-like"/>
</dbReference>
<dbReference type="GO" id="GO:0008972">
    <property type="term" value="F:phosphomethylpyrimidine kinase activity"/>
    <property type="evidence" value="ECO:0007669"/>
    <property type="project" value="InterPro"/>
</dbReference>
<dbReference type="EMBL" id="JAEUBE010000414">
    <property type="protein sequence ID" value="KAH3661819.1"/>
    <property type="molecule type" value="Genomic_DNA"/>
</dbReference>
<dbReference type="GO" id="GO:0009228">
    <property type="term" value="P:thiamine biosynthetic process"/>
    <property type="evidence" value="ECO:0007669"/>
    <property type="project" value="InterPro"/>
</dbReference>
<dbReference type="Pfam" id="PF08543">
    <property type="entry name" value="Phos_pyr_kin"/>
    <property type="match status" value="1"/>
</dbReference>
<reference evidence="3" key="2">
    <citation type="submission" date="2021-01" db="EMBL/GenBank/DDBJ databases">
        <authorList>
            <person name="Schikora-Tamarit M.A."/>
        </authorList>
    </citation>
    <scope>NUCLEOTIDE SEQUENCE</scope>
    <source>
        <strain evidence="3">CBS6075</strain>
    </source>
</reference>
<dbReference type="Proteomes" id="UP000769157">
    <property type="component" value="Unassembled WGS sequence"/>
</dbReference>
<dbReference type="GO" id="GO:0005829">
    <property type="term" value="C:cytosol"/>
    <property type="evidence" value="ECO:0007669"/>
    <property type="project" value="TreeGrafter"/>
</dbReference>
<reference evidence="3" key="1">
    <citation type="journal article" date="2021" name="Open Biol.">
        <title>Shared evolutionary footprints suggest mitochondrial oxidative damage underlies multiple complex I losses in fungi.</title>
        <authorList>
            <person name="Schikora-Tamarit M.A."/>
            <person name="Marcet-Houben M."/>
            <person name="Nosek J."/>
            <person name="Gabaldon T."/>
        </authorList>
    </citation>
    <scope>NUCLEOTIDE SEQUENCE</scope>
    <source>
        <strain evidence="3">CBS6075</strain>
    </source>
</reference>
<dbReference type="AlphaFoldDB" id="A0A9P8T141"/>
<dbReference type="SUPFAM" id="SSF53613">
    <property type="entry name" value="Ribokinase-like"/>
    <property type="match status" value="1"/>
</dbReference>
<feature type="domain" description="Thiaminase-2/PQQC" evidence="1">
    <location>
        <begin position="318"/>
        <end position="562"/>
    </location>
</feature>
<organism evidence="3 4">
    <name type="scientific">Ogataea philodendri</name>
    <dbReference type="NCBI Taxonomy" id="1378263"/>
    <lineage>
        <taxon>Eukaryota</taxon>
        <taxon>Fungi</taxon>
        <taxon>Dikarya</taxon>
        <taxon>Ascomycota</taxon>
        <taxon>Saccharomycotina</taxon>
        <taxon>Pichiomycetes</taxon>
        <taxon>Pichiales</taxon>
        <taxon>Pichiaceae</taxon>
        <taxon>Ogataea</taxon>
    </lineage>
</organism>